<protein>
    <submittedName>
        <fullName evidence="1">Uncharacterized protein</fullName>
    </submittedName>
</protein>
<gene>
    <name evidence="1" type="ORF">CBR_g31869</name>
</gene>
<proteinExistence type="predicted"/>
<sequence length="106" mass="11429">MELSAGCRGFFALLQVAGSRWGEMGAMGHRGAGTLGWGGVGGEIQVYSRRNALLRSSSARSSVFPGATSILSISSTIAFCLPDVTTLFVYLCKWWMHQQHRTLDGC</sequence>
<keyword evidence="2" id="KW-1185">Reference proteome</keyword>
<name>A0A388LFV3_CHABU</name>
<dbReference type="Proteomes" id="UP000265515">
    <property type="component" value="Unassembled WGS sequence"/>
</dbReference>
<dbReference type="Gramene" id="GBG81196">
    <property type="protein sequence ID" value="GBG81196"/>
    <property type="gene ID" value="CBR_g31869"/>
</dbReference>
<evidence type="ECO:0000313" key="1">
    <source>
        <dbReference type="EMBL" id="GBG81196.1"/>
    </source>
</evidence>
<dbReference type="EMBL" id="BFEA01000367">
    <property type="protein sequence ID" value="GBG81196.1"/>
    <property type="molecule type" value="Genomic_DNA"/>
</dbReference>
<organism evidence="1 2">
    <name type="scientific">Chara braunii</name>
    <name type="common">Braun's stonewort</name>
    <dbReference type="NCBI Taxonomy" id="69332"/>
    <lineage>
        <taxon>Eukaryota</taxon>
        <taxon>Viridiplantae</taxon>
        <taxon>Streptophyta</taxon>
        <taxon>Charophyceae</taxon>
        <taxon>Charales</taxon>
        <taxon>Characeae</taxon>
        <taxon>Chara</taxon>
    </lineage>
</organism>
<reference evidence="1 2" key="1">
    <citation type="journal article" date="2018" name="Cell">
        <title>The Chara Genome: Secondary Complexity and Implications for Plant Terrestrialization.</title>
        <authorList>
            <person name="Nishiyama T."/>
            <person name="Sakayama H."/>
            <person name="Vries J.D."/>
            <person name="Buschmann H."/>
            <person name="Saint-Marcoux D."/>
            <person name="Ullrich K.K."/>
            <person name="Haas F.B."/>
            <person name="Vanderstraeten L."/>
            <person name="Becker D."/>
            <person name="Lang D."/>
            <person name="Vosolsobe S."/>
            <person name="Rombauts S."/>
            <person name="Wilhelmsson P.K.I."/>
            <person name="Janitza P."/>
            <person name="Kern R."/>
            <person name="Heyl A."/>
            <person name="Rumpler F."/>
            <person name="Villalobos L.I.A.C."/>
            <person name="Clay J.M."/>
            <person name="Skokan R."/>
            <person name="Toyoda A."/>
            <person name="Suzuki Y."/>
            <person name="Kagoshima H."/>
            <person name="Schijlen E."/>
            <person name="Tajeshwar N."/>
            <person name="Catarino B."/>
            <person name="Hetherington A.J."/>
            <person name="Saltykova A."/>
            <person name="Bonnot C."/>
            <person name="Breuninger H."/>
            <person name="Symeonidi A."/>
            <person name="Radhakrishnan G.V."/>
            <person name="Van Nieuwerburgh F."/>
            <person name="Deforce D."/>
            <person name="Chang C."/>
            <person name="Karol K.G."/>
            <person name="Hedrich R."/>
            <person name="Ulvskov P."/>
            <person name="Glockner G."/>
            <person name="Delwiche C.F."/>
            <person name="Petrasek J."/>
            <person name="Van de Peer Y."/>
            <person name="Friml J."/>
            <person name="Beilby M."/>
            <person name="Dolan L."/>
            <person name="Kohara Y."/>
            <person name="Sugano S."/>
            <person name="Fujiyama A."/>
            <person name="Delaux P.-M."/>
            <person name="Quint M."/>
            <person name="TheiBen G."/>
            <person name="Hagemann M."/>
            <person name="Harholt J."/>
            <person name="Dunand C."/>
            <person name="Zachgo S."/>
            <person name="Langdale J."/>
            <person name="Maumus F."/>
            <person name="Straeten D.V.D."/>
            <person name="Gould S.B."/>
            <person name="Rensing S.A."/>
        </authorList>
    </citation>
    <scope>NUCLEOTIDE SEQUENCE [LARGE SCALE GENOMIC DNA]</scope>
    <source>
        <strain evidence="1 2">S276</strain>
    </source>
</reference>
<comment type="caution">
    <text evidence="1">The sequence shown here is derived from an EMBL/GenBank/DDBJ whole genome shotgun (WGS) entry which is preliminary data.</text>
</comment>
<dbReference type="AlphaFoldDB" id="A0A388LFV3"/>
<evidence type="ECO:0000313" key="2">
    <source>
        <dbReference type="Proteomes" id="UP000265515"/>
    </source>
</evidence>
<accession>A0A388LFV3</accession>